<feature type="region of interest" description="Disordered" evidence="1">
    <location>
        <begin position="1"/>
        <end position="39"/>
    </location>
</feature>
<dbReference type="Pfam" id="PF25694">
    <property type="entry name" value="N_peptide"/>
    <property type="match status" value="1"/>
</dbReference>
<dbReference type="InterPro" id="IPR057902">
    <property type="entry name" value="N_peptide"/>
</dbReference>
<comment type="caution">
    <text evidence="2">The sequence shown here is derived from an EMBL/GenBank/DDBJ whole genome shotgun (WGS) entry which is preliminary data.</text>
</comment>
<sequence length="108" mass="12184">MTRRTQFTGSAAGRRRERRAGLQSEASNSSEAMHRPTPNRVVLQCKRRATPSVNRAVDTETDYHKQILAGAEAYVEYRISSKFQKVSNEAGRQIHAVQKMRGKSIPLI</sequence>
<dbReference type="EMBL" id="PIQI01000003">
    <property type="protein sequence ID" value="PJZ07328.1"/>
    <property type="molecule type" value="Genomic_DNA"/>
</dbReference>
<name>A0A2M9WIP0_9GAMM</name>
<reference evidence="2 3" key="1">
    <citation type="submission" date="2017-11" db="EMBL/GenBank/DDBJ databases">
        <title>The genome sequence of Pantoea rodasii DSM 26611.</title>
        <authorList>
            <person name="Gao J."/>
            <person name="Mao X."/>
            <person name="Sun J."/>
        </authorList>
    </citation>
    <scope>NUCLEOTIDE SEQUENCE [LARGE SCALE GENOMIC DNA]</scope>
    <source>
        <strain evidence="2 3">DSM 26611</strain>
    </source>
</reference>
<evidence type="ECO:0000256" key="1">
    <source>
        <dbReference type="SAM" id="MobiDB-lite"/>
    </source>
</evidence>
<proteinExistence type="predicted"/>
<gene>
    <name evidence="2" type="ORF">PRCB_01290</name>
</gene>
<dbReference type="RefSeq" id="WP_100699959.1">
    <property type="nucleotide sequence ID" value="NZ_MLFP01000006.1"/>
</dbReference>
<evidence type="ECO:0000313" key="2">
    <source>
        <dbReference type="EMBL" id="PJZ07328.1"/>
    </source>
</evidence>
<keyword evidence="3" id="KW-1185">Reference proteome</keyword>
<dbReference type="AlphaFoldDB" id="A0A2M9WIP0"/>
<dbReference type="OrthoDB" id="6505020at2"/>
<organism evidence="2 3">
    <name type="scientific">Pantoea rodasii</name>
    <dbReference type="NCBI Taxonomy" id="1076549"/>
    <lineage>
        <taxon>Bacteria</taxon>
        <taxon>Pseudomonadati</taxon>
        <taxon>Pseudomonadota</taxon>
        <taxon>Gammaproteobacteria</taxon>
        <taxon>Enterobacterales</taxon>
        <taxon>Erwiniaceae</taxon>
        <taxon>Pantoea</taxon>
    </lineage>
</organism>
<accession>A0A2M9WIP0</accession>
<dbReference type="Proteomes" id="UP000232062">
    <property type="component" value="Unassembled WGS sequence"/>
</dbReference>
<protein>
    <submittedName>
        <fullName evidence="2">Antitermination protein</fullName>
    </submittedName>
</protein>
<evidence type="ECO:0000313" key="3">
    <source>
        <dbReference type="Proteomes" id="UP000232062"/>
    </source>
</evidence>